<protein>
    <submittedName>
        <fullName evidence="3">N-acetyltransferase domain-containing protein</fullName>
    </submittedName>
</protein>
<proteinExistence type="predicted"/>
<evidence type="ECO:0000256" key="1">
    <source>
        <dbReference type="SAM" id="MobiDB-lite"/>
    </source>
</evidence>
<keyword evidence="2" id="KW-1185">Reference proteome</keyword>
<organism evidence="2 3">
    <name type="scientific">Macrostomum lignano</name>
    <dbReference type="NCBI Taxonomy" id="282301"/>
    <lineage>
        <taxon>Eukaryota</taxon>
        <taxon>Metazoa</taxon>
        <taxon>Spiralia</taxon>
        <taxon>Lophotrochozoa</taxon>
        <taxon>Platyhelminthes</taxon>
        <taxon>Rhabditophora</taxon>
        <taxon>Macrostomorpha</taxon>
        <taxon>Macrostomida</taxon>
        <taxon>Macrostomidae</taxon>
        <taxon>Macrostomum</taxon>
    </lineage>
</organism>
<sequence length="421" mass="44415">NTFQPIRSSNNAVRINSSPALQSGCRSQLQSRELMRAGASAAVALASDTESTAAPPAAKPARLHCHLRCGFQRQAAARQPAVLSDACGRFAAALWSRRCAMVESAARRPSPGQLLLLPGGLGRDADGFVVDLCVVGIAADAEHGGLAERVAAGAEPLEPWEARDDRRSVVRQAVTRAAGLGCRQVMLDSRHRAIWRRNADAAADVAEAAQSSALVYRRAPPKRPLVTDDADADETAPTLIGRIHGNSGNNSEAWELRLDARLSGGSSSGPHGTAGEFVARRAGSASRRLKRPPRWDPALRWRCTMKTGSASERWLILAACQLGLRSTGSVRALCENMPDGAAVKPGDVIDLAGGRVILSSHGRPSLTSHPGSHGWRLHRPPVSRILVRVDSIGCTSTWAGECKDSDGGGPRAAAGAPAVRK</sequence>
<dbReference type="AlphaFoldDB" id="A0A1I8FNK9"/>
<accession>A0A1I8FNK9</accession>
<evidence type="ECO:0000313" key="3">
    <source>
        <dbReference type="WBParaSite" id="maker-unitig_41149-snap-gene-0.2-mRNA-1"/>
    </source>
</evidence>
<name>A0A1I8FNK9_9PLAT</name>
<reference evidence="3" key="1">
    <citation type="submission" date="2016-11" db="UniProtKB">
        <authorList>
            <consortium name="WormBaseParasite"/>
        </authorList>
    </citation>
    <scope>IDENTIFICATION</scope>
</reference>
<feature type="region of interest" description="Disordered" evidence="1">
    <location>
        <begin position="262"/>
        <end position="291"/>
    </location>
</feature>
<dbReference type="Proteomes" id="UP000095280">
    <property type="component" value="Unplaced"/>
</dbReference>
<dbReference type="WBParaSite" id="maker-unitig_41149-snap-gene-0.2-mRNA-1">
    <property type="protein sequence ID" value="maker-unitig_41149-snap-gene-0.2-mRNA-1"/>
    <property type="gene ID" value="maker-unitig_41149-snap-gene-0.2"/>
</dbReference>
<evidence type="ECO:0000313" key="2">
    <source>
        <dbReference type="Proteomes" id="UP000095280"/>
    </source>
</evidence>